<name>A0A075G5A8_9EURY</name>
<accession>A0A075G5A8</accession>
<dbReference type="EMBL" id="KF900496">
    <property type="protein sequence ID" value="AIE97036.1"/>
    <property type="molecule type" value="Genomic_DNA"/>
</dbReference>
<proteinExistence type="predicted"/>
<dbReference type="SUPFAM" id="SSF55729">
    <property type="entry name" value="Acyl-CoA N-acyltransferases (Nat)"/>
    <property type="match status" value="1"/>
</dbReference>
<evidence type="ECO:0000313" key="1">
    <source>
        <dbReference type="EMBL" id="AIE97036.1"/>
    </source>
</evidence>
<evidence type="ECO:0008006" key="2">
    <source>
        <dbReference type="Google" id="ProtNLM"/>
    </source>
</evidence>
<sequence>MRGQGIGTEMIRHIREAFPHHHIWVDTWEHSRPFWEAMVAAGYVDSIENEYNWPCSDTNCTTCHPTRVTGRRRAQ</sequence>
<organism evidence="1">
    <name type="scientific">uncultured marine group II/III euryarchaeote AD1000_89_E12</name>
    <dbReference type="NCBI Taxonomy" id="1457824"/>
    <lineage>
        <taxon>Archaea</taxon>
        <taxon>Methanobacteriati</taxon>
        <taxon>Methanobacteriota</taxon>
        <taxon>environmental samples</taxon>
    </lineage>
</organism>
<dbReference type="AlphaFoldDB" id="A0A075G5A8"/>
<protein>
    <recommendedName>
        <fullName evidence="2">N-acetyltransferase domain-containing protein</fullName>
    </recommendedName>
</protein>
<dbReference type="InterPro" id="IPR016181">
    <property type="entry name" value="Acyl_CoA_acyltransferase"/>
</dbReference>
<reference evidence="1" key="1">
    <citation type="journal article" date="2014" name="Genome Biol. Evol.">
        <title>Pangenome evidence for extensive interdomain horizontal transfer affecting lineage core and shell genes in uncultured planktonic thaumarchaeota and euryarchaeota.</title>
        <authorList>
            <person name="Deschamps P."/>
            <person name="Zivanovic Y."/>
            <person name="Moreira D."/>
            <person name="Rodriguez-Valera F."/>
            <person name="Lopez-Garcia P."/>
        </authorList>
    </citation>
    <scope>NUCLEOTIDE SEQUENCE</scope>
</reference>